<protein>
    <recommendedName>
        <fullName evidence="1">MICOS complex subunit MIC13</fullName>
    </recommendedName>
</protein>
<keyword evidence="1" id="KW-0812">Transmembrane</keyword>
<evidence type="ECO:0000313" key="3">
    <source>
        <dbReference type="Proteomes" id="UP000078540"/>
    </source>
</evidence>
<sequence>MKRGTKCVVQTINLSNPKTCVRPKRVTRADVDPCDPCARSCARATAASAGVKVYSWKDAQWKYPPKFCKPFPEKIPSLTASTILYRTVAFFIKGAIVVALICWTYSEGLWGSSAETEELYYRMMSVIFPDQEINSPNIKELKYSIFKTYNDVLMKGMDIMVSVPRDVYRRLQEFLSPSSTTKERERRAKCFDEN</sequence>
<evidence type="ECO:0000313" key="2">
    <source>
        <dbReference type="EMBL" id="KYM76512.1"/>
    </source>
</evidence>
<evidence type="ECO:0000256" key="1">
    <source>
        <dbReference type="RuleBase" id="RU363009"/>
    </source>
</evidence>
<comment type="similarity">
    <text evidence="1">Belongs to the MICOS complex subunit Mic13 family.</text>
</comment>
<organism evidence="2 3">
    <name type="scientific">Atta colombica</name>
    <dbReference type="NCBI Taxonomy" id="520822"/>
    <lineage>
        <taxon>Eukaryota</taxon>
        <taxon>Metazoa</taxon>
        <taxon>Ecdysozoa</taxon>
        <taxon>Arthropoda</taxon>
        <taxon>Hexapoda</taxon>
        <taxon>Insecta</taxon>
        <taxon>Pterygota</taxon>
        <taxon>Neoptera</taxon>
        <taxon>Endopterygota</taxon>
        <taxon>Hymenoptera</taxon>
        <taxon>Apocrita</taxon>
        <taxon>Aculeata</taxon>
        <taxon>Formicoidea</taxon>
        <taxon>Formicidae</taxon>
        <taxon>Myrmicinae</taxon>
        <taxon>Atta</taxon>
    </lineage>
</organism>
<name>A0A195AWT0_9HYME</name>
<dbReference type="Proteomes" id="UP000078540">
    <property type="component" value="Unassembled WGS sequence"/>
</dbReference>
<proteinExistence type="inferred from homology"/>
<dbReference type="Pfam" id="PF15884">
    <property type="entry name" value="QIL1"/>
    <property type="match status" value="1"/>
</dbReference>
<dbReference type="GO" id="GO:0061617">
    <property type="term" value="C:MICOS complex"/>
    <property type="evidence" value="ECO:0007669"/>
    <property type="project" value="UniProtKB-UniRule"/>
</dbReference>
<comment type="subunit">
    <text evidence="1">Component of the mitochondrial contact site and cristae organizing system (MICOS) complex.</text>
</comment>
<keyword evidence="3" id="KW-1185">Reference proteome</keyword>
<feature type="transmembrane region" description="Helical" evidence="1">
    <location>
        <begin position="83"/>
        <end position="106"/>
    </location>
</feature>
<keyword evidence="1" id="KW-0496">Mitochondrion</keyword>
<keyword evidence="1" id="KW-0999">Mitochondrion inner membrane</keyword>
<keyword evidence="1" id="KW-1133">Transmembrane helix</keyword>
<dbReference type="InterPro" id="IPR026769">
    <property type="entry name" value="Mic13"/>
</dbReference>
<reference evidence="2 3" key="1">
    <citation type="submission" date="2015-09" db="EMBL/GenBank/DDBJ databases">
        <title>Atta colombica WGS genome.</title>
        <authorList>
            <person name="Nygaard S."/>
            <person name="Hu H."/>
            <person name="Boomsma J."/>
            <person name="Zhang G."/>
        </authorList>
    </citation>
    <scope>NUCLEOTIDE SEQUENCE [LARGE SCALE GENOMIC DNA]</scope>
    <source>
        <strain evidence="2">Treedump-2</strain>
        <tissue evidence="2">Whole body</tissue>
    </source>
</reference>
<gene>
    <name evidence="2" type="ORF">ALC53_12954</name>
</gene>
<comment type="subcellular location">
    <subcellularLocation>
        <location evidence="1">Mitochondrion inner membrane</location>
        <topology evidence="1">Single-pass membrane protein</topology>
    </subcellularLocation>
</comment>
<keyword evidence="1" id="KW-0472">Membrane</keyword>
<dbReference type="AlphaFoldDB" id="A0A195AWT0"/>
<accession>A0A195AWT0</accession>
<dbReference type="EMBL" id="KQ976725">
    <property type="protein sequence ID" value="KYM76512.1"/>
    <property type="molecule type" value="Genomic_DNA"/>
</dbReference>
<comment type="function">
    <text evidence="1">Component of the MICOS complex, a large protein complex of the mitochondrial inner membrane that plays crucial roles in the maintenance of crista junctions, inner membrane architecture, and formation of contact sites to the outer membrane.</text>
</comment>